<dbReference type="Pfam" id="PF24175">
    <property type="entry name" value="SU10_adaptor"/>
    <property type="match status" value="1"/>
</dbReference>
<dbReference type="AlphaFoldDB" id="X0SSV6"/>
<dbReference type="EMBL" id="BARS01002311">
    <property type="protein sequence ID" value="GAF84059.1"/>
    <property type="molecule type" value="Genomic_DNA"/>
</dbReference>
<accession>X0SSV6</accession>
<reference evidence="1" key="1">
    <citation type="journal article" date="2014" name="Front. Microbiol.">
        <title>High frequency of phylogenetically diverse reductive dehalogenase-homologous genes in deep subseafloor sedimentary metagenomes.</title>
        <authorList>
            <person name="Kawai M."/>
            <person name="Futagami T."/>
            <person name="Toyoda A."/>
            <person name="Takaki Y."/>
            <person name="Nishi S."/>
            <person name="Hori S."/>
            <person name="Arai W."/>
            <person name="Tsubouchi T."/>
            <person name="Morono Y."/>
            <person name="Uchiyama I."/>
            <person name="Ito T."/>
            <person name="Fujiyama A."/>
            <person name="Inagaki F."/>
            <person name="Takami H."/>
        </authorList>
    </citation>
    <scope>NUCLEOTIDE SEQUENCE</scope>
    <source>
        <strain evidence="1">Expedition CK06-06</strain>
    </source>
</reference>
<comment type="caution">
    <text evidence="1">The sequence shown here is derived from an EMBL/GenBank/DDBJ whole genome shotgun (WGS) entry which is preliminary data.</text>
</comment>
<name>X0SSV6_9ZZZZ</name>
<organism evidence="1">
    <name type="scientific">marine sediment metagenome</name>
    <dbReference type="NCBI Taxonomy" id="412755"/>
    <lineage>
        <taxon>unclassified sequences</taxon>
        <taxon>metagenomes</taxon>
        <taxon>ecological metagenomes</taxon>
    </lineage>
</organism>
<proteinExistence type="predicted"/>
<protein>
    <submittedName>
        <fullName evidence="1">Uncharacterized protein</fullName>
    </submittedName>
</protein>
<gene>
    <name evidence="1" type="ORF">S01H1_04370</name>
</gene>
<sequence>MNFFQIKRMFRDLSGRYDLVDDDSQDTINDLINEASRTLDRKSETQKTWGSHFEEAAIDAFKVDIPYCRAIKEVWLTDADLDRWQLEKMDLQEIIALYLSSTPTSGSPEYYSPVVTRHIPEDADLTAFAAYMTYLDTSTALGYDFNAVVILPPTSEAVLVEVRGLFYSAKMVEDSDTNFWSVVHPLTLLKATFHQLEIFNQNDGRTKQWRTALAEDLDGISKDLVEEIISEIDQIEN</sequence>
<dbReference type="InterPro" id="IPR056209">
    <property type="entry name" value="SU10_adaptor"/>
</dbReference>
<evidence type="ECO:0000313" key="1">
    <source>
        <dbReference type="EMBL" id="GAF84059.1"/>
    </source>
</evidence>